<name>A0AAN4PNH1_ASPLE</name>
<evidence type="ECO:0000313" key="3">
    <source>
        <dbReference type="Proteomes" id="UP000051487"/>
    </source>
</evidence>
<keyword evidence="1" id="KW-0812">Transmembrane</keyword>
<keyword evidence="1" id="KW-0472">Membrane</keyword>
<accession>A0AAN4PNH1</accession>
<dbReference type="AlphaFoldDB" id="A0AAN4PNH1"/>
<gene>
    <name evidence="2" type="ORF">ALT_7386</name>
</gene>
<evidence type="ECO:0000313" key="2">
    <source>
        <dbReference type="EMBL" id="GAQ10065.1"/>
    </source>
</evidence>
<keyword evidence="1" id="KW-1133">Transmembrane helix</keyword>
<organism evidence="2 3">
    <name type="scientific">Aspergillus lentulus</name>
    <dbReference type="NCBI Taxonomy" id="293939"/>
    <lineage>
        <taxon>Eukaryota</taxon>
        <taxon>Fungi</taxon>
        <taxon>Dikarya</taxon>
        <taxon>Ascomycota</taxon>
        <taxon>Pezizomycotina</taxon>
        <taxon>Eurotiomycetes</taxon>
        <taxon>Eurotiomycetidae</taxon>
        <taxon>Eurotiales</taxon>
        <taxon>Aspergillaceae</taxon>
        <taxon>Aspergillus</taxon>
        <taxon>Aspergillus subgen. Fumigati</taxon>
    </lineage>
</organism>
<evidence type="ECO:0000256" key="1">
    <source>
        <dbReference type="SAM" id="Phobius"/>
    </source>
</evidence>
<dbReference type="EMBL" id="BCLY01000013">
    <property type="protein sequence ID" value="GAQ10065.1"/>
    <property type="molecule type" value="Genomic_DNA"/>
</dbReference>
<comment type="caution">
    <text evidence="2">The sequence shown here is derived from an EMBL/GenBank/DDBJ whole genome shotgun (WGS) entry which is preliminary data.</text>
</comment>
<reference evidence="2 3" key="1">
    <citation type="submission" date="2015-11" db="EMBL/GenBank/DDBJ databases">
        <title>Aspergillus lentulus strain IFM 54703T.</title>
        <authorList>
            <person name="Kusuya Y."/>
            <person name="Sakai K."/>
            <person name="Kamei K."/>
            <person name="Takahashi H."/>
            <person name="Yaguchi T."/>
        </authorList>
    </citation>
    <scope>NUCLEOTIDE SEQUENCE [LARGE SCALE GENOMIC DNA]</scope>
    <source>
        <strain evidence="2 3">IFM 54703</strain>
    </source>
</reference>
<feature type="transmembrane region" description="Helical" evidence="1">
    <location>
        <begin position="133"/>
        <end position="155"/>
    </location>
</feature>
<protein>
    <submittedName>
        <fullName evidence="2">Uncharacterized protein</fullName>
    </submittedName>
</protein>
<dbReference type="Proteomes" id="UP000051487">
    <property type="component" value="Unassembled WGS sequence"/>
</dbReference>
<feature type="transmembrane region" description="Helical" evidence="1">
    <location>
        <begin position="106"/>
        <end position="127"/>
    </location>
</feature>
<sequence length="159" mass="17982">MRRNRTCHYGSDTTNLEKSGRMAFTGRTDGDSVADEDVFANTASEPAIPSSVWEHNGRQFQDLTGVRINPERGKDVNVMKWRDGNDSEILKCEPQIKSEDLTGREILMIVQVGLFTLNFTQPIVFLLNPYIVLLYGLLYILSKSFPIAFGGIYYFNLGH</sequence>
<proteinExistence type="predicted"/>